<proteinExistence type="predicted"/>
<comment type="caution">
    <text evidence="4">The sequence shown here is derived from an EMBL/GenBank/DDBJ whole genome shotgun (WGS) entry which is preliminary data.</text>
</comment>
<feature type="compositionally biased region" description="Low complexity" evidence="2">
    <location>
        <begin position="110"/>
        <end position="119"/>
    </location>
</feature>
<gene>
    <name evidence="4" type="ORF">ACFPTR_06960</name>
</gene>
<feature type="transmembrane region" description="Helical" evidence="3">
    <location>
        <begin position="270"/>
        <end position="292"/>
    </location>
</feature>
<keyword evidence="3" id="KW-0812">Transmembrane</keyword>
<evidence type="ECO:0000256" key="3">
    <source>
        <dbReference type="SAM" id="Phobius"/>
    </source>
</evidence>
<dbReference type="Proteomes" id="UP001596143">
    <property type="component" value="Unassembled WGS sequence"/>
</dbReference>
<feature type="transmembrane region" description="Helical" evidence="3">
    <location>
        <begin position="358"/>
        <end position="382"/>
    </location>
</feature>
<evidence type="ECO:0000313" key="4">
    <source>
        <dbReference type="EMBL" id="MFC5628638.1"/>
    </source>
</evidence>
<feature type="coiled-coil region" evidence="1">
    <location>
        <begin position="149"/>
        <end position="176"/>
    </location>
</feature>
<sequence length="385" mass="44851">MNKFNSLNEFKESHKISDNKGRDISFIFREIFEEYSYQNFENHKKNIKLIDRLIEEAKEVNTNLIPYSEITNIIFSHYDYNGNESSFTEQWKSEFEKHIVKRFSEKDTQTTDNTPTTEDLFSKPSSSEMTSLNIDDNYQNALLVIYKLIQHAELAISQKQNLYQSLKDDVDNLTGNVYSASEKYNNMMSNFISILGIFAAIMMATFGAIQGFTAIFSNENNYSLTAIIIISCFGLFGLVSILFILLYSIARLMDKDLAVYSHPNTIFTKYPVYSHTLFFIFSISIATLTHYFKLNPPPYMPHFLTKNLWSLSILIGLFLIISYFLHYLISQSGGYYYLNNHVNHYIMKLKNRTGLHKLLNFILISVIFITILILILLFFYIFKPL</sequence>
<evidence type="ECO:0000256" key="2">
    <source>
        <dbReference type="SAM" id="MobiDB-lite"/>
    </source>
</evidence>
<protein>
    <submittedName>
        <fullName evidence="4">Uncharacterized protein</fullName>
    </submittedName>
</protein>
<dbReference type="SUPFAM" id="SSF81665">
    <property type="entry name" value="Calcium ATPase, transmembrane domain M"/>
    <property type="match status" value="1"/>
</dbReference>
<name>A0ABW0U658_9BACI</name>
<dbReference type="InterPro" id="IPR023298">
    <property type="entry name" value="ATPase_P-typ_TM_dom_sf"/>
</dbReference>
<reference evidence="5" key="1">
    <citation type="journal article" date="2019" name="Int. J. Syst. Evol. Microbiol.">
        <title>The Global Catalogue of Microorganisms (GCM) 10K type strain sequencing project: providing services to taxonomists for standard genome sequencing and annotation.</title>
        <authorList>
            <consortium name="The Broad Institute Genomics Platform"/>
            <consortium name="The Broad Institute Genome Sequencing Center for Infectious Disease"/>
            <person name="Wu L."/>
            <person name="Ma J."/>
        </authorList>
    </citation>
    <scope>NUCLEOTIDE SEQUENCE [LARGE SCALE GENOMIC DNA]</scope>
    <source>
        <strain evidence="5">CGMCC 1.15790</strain>
    </source>
</reference>
<evidence type="ECO:0000313" key="5">
    <source>
        <dbReference type="Proteomes" id="UP001596143"/>
    </source>
</evidence>
<dbReference type="EMBL" id="JBHSPF010000024">
    <property type="protein sequence ID" value="MFC5628638.1"/>
    <property type="molecule type" value="Genomic_DNA"/>
</dbReference>
<dbReference type="RefSeq" id="WP_270897752.1">
    <property type="nucleotide sequence ID" value="NZ_JBHSPF010000024.1"/>
</dbReference>
<keyword evidence="3" id="KW-1133">Transmembrane helix</keyword>
<keyword evidence="1" id="KW-0175">Coiled coil</keyword>
<accession>A0ABW0U658</accession>
<keyword evidence="3" id="KW-0472">Membrane</keyword>
<feature type="transmembrane region" description="Helical" evidence="3">
    <location>
        <begin position="222"/>
        <end position="249"/>
    </location>
</feature>
<keyword evidence="5" id="KW-1185">Reference proteome</keyword>
<evidence type="ECO:0000256" key="1">
    <source>
        <dbReference type="SAM" id="Coils"/>
    </source>
</evidence>
<organism evidence="4 5">
    <name type="scientific">Aliibacillus thermotolerans</name>
    <dbReference type="NCBI Taxonomy" id="1834418"/>
    <lineage>
        <taxon>Bacteria</taxon>
        <taxon>Bacillati</taxon>
        <taxon>Bacillota</taxon>
        <taxon>Bacilli</taxon>
        <taxon>Bacillales</taxon>
        <taxon>Bacillaceae</taxon>
        <taxon>Aliibacillus</taxon>
    </lineage>
</organism>
<feature type="transmembrane region" description="Helical" evidence="3">
    <location>
        <begin position="191"/>
        <end position="216"/>
    </location>
</feature>
<feature type="transmembrane region" description="Helical" evidence="3">
    <location>
        <begin position="312"/>
        <end position="338"/>
    </location>
</feature>
<feature type="region of interest" description="Disordered" evidence="2">
    <location>
        <begin position="104"/>
        <end position="124"/>
    </location>
</feature>